<dbReference type="VEuPathDB" id="FungiDB:Z520_11728"/>
<sequence>MDSSAQPNGDDNTTQTPPGSITSPVPHQASASVSVAGGMNEMNPSTSSNDHSIVPLIICSMLTDDTRPRVHEQSIWTEYQIGENDWVILKNSLATIYRTPRFDYFSQTHTFAYQILSDAHEHYLFGLSIALRNKLFRLGSSRREHAFMHNMLFYNRGGAKPLDSNSGMHQMDGFLRNDDLPSYGVGVEIAFSQKRARLQELAEFHLLQSEQSVQWLLVIDFDHPRSKKVSLLTWKLCNCDVSGARELEVHDQVIRDENGALIPGDPLEISLLDIAPYHIVPPSLREKTIELSVEEIFKIVDGKES</sequence>
<dbReference type="Proteomes" id="UP000053411">
    <property type="component" value="Unassembled WGS sequence"/>
</dbReference>
<dbReference type="EMBL" id="KN848103">
    <property type="protein sequence ID" value="KIX92552.1"/>
    <property type="molecule type" value="Genomic_DNA"/>
</dbReference>
<dbReference type="GeneID" id="27717474"/>
<dbReference type="STRING" id="1442371.A0A0D2JHA0"/>
<gene>
    <name evidence="2" type="ORF">Z520_11728</name>
</gene>
<proteinExistence type="predicted"/>
<feature type="region of interest" description="Disordered" evidence="1">
    <location>
        <begin position="1"/>
        <end position="31"/>
    </location>
</feature>
<dbReference type="OrthoDB" id="3777810at2759"/>
<keyword evidence="3" id="KW-1185">Reference proteome</keyword>
<protein>
    <submittedName>
        <fullName evidence="2">Uncharacterized protein</fullName>
    </submittedName>
</protein>
<evidence type="ECO:0000313" key="2">
    <source>
        <dbReference type="EMBL" id="KIX92552.1"/>
    </source>
</evidence>
<evidence type="ECO:0000256" key="1">
    <source>
        <dbReference type="SAM" id="MobiDB-lite"/>
    </source>
</evidence>
<name>A0A0D2JHA0_9EURO</name>
<reference evidence="2 3" key="1">
    <citation type="submission" date="2015-01" db="EMBL/GenBank/DDBJ databases">
        <title>The Genome Sequence of Fonsecaea multimorphosa CBS 102226.</title>
        <authorList>
            <consortium name="The Broad Institute Genomics Platform"/>
            <person name="Cuomo C."/>
            <person name="de Hoog S."/>
            <person name="Gorbushina A."/>
            <person name="Stielow B."/>
            <person name="Teixiera M."/>
            <person name="Abouelleil A."/>
            <person name="Chapman S.B."/>
            <person name="Priest M."/>
            <person name="Young S.K."/>
            <person name="Wortman J."/>
            <person name="Nusbaum C."/>
            <person name="Birren B."/>
        </authorList>
    </citation>
    <scope>NUCLEOTIDE SEQUENCE [LARGE SCALE GENOMIC DNA]</scope>
    <source>
        <strain evidence="2 3">CBS 102226</strain>
    </source>
</reference>
<evidence type="ECO:0000313" key="3">
    <source>
        <dbReference type="Proteomes" id="UP000053411"/>
    </source>
</evidence>
<organism evidence="2 3">
    <name type="scientific">Fonsecaea multimorphosa CBS 102226</name>
    <dbReference type="NCBI Taxonomy" id="1442371"/>
    <lineage>
        <taxon>Eukaryota</taxon>
        <taxon>Fungi</taxon>
        <taxon>Dikarya</taxon>
        <taxon>Ascomycota</taxon>
        <taxon>Pezizomycotina</taxon>
        <taxon>Eurotiomycetes</taxon>
        <taxon>Chaetothyriomycetidae</taxon>
        <taxon>Chaetothyriales</taxon>
        <taxon>Herpotrichiellaceae</taxon>
        <taxon>Fonsecaea</taxon>
    </lineage>
</organism>
<accession>A0A0D2JHA0</accession>
<dbReference type="RefSeq" id="XP_016626675.1">
    <property type="nucleotide sequence ID" value="XM_016782216.1"/>
</dbReference>
<dbReference type="AlphaFoldDB" id="A0A0D2JHA0"/>